<organism evidence="2 3">
    <name type="scientific">Pneumocystis jirovecii (strain RU7)</name>
    <name type="common">Human pneumocystis pneumonia agent</name>
    <dbReference type="NCBI Taxonomy" id="1408657"/>
    <lineage>
        <taxon>Eukaryota</taxon>
        <taxon>Fungi</taxon>
        <taxon>Dikarya</taxon>
        <taxon>Ascomycota</taxon>
        <taxon>Taphrinomycotina</taxon>
        <taxon>Pneumocystomycetes</taxon>
        <taxon>Pneumocystaceae</taxon>
        <taxon>Pneumocystis</taxon>
    </lineage>
</organism>
<dbReference type="VEuPathDB" id="FungiDB:T551_01099"/>
<dbReference type="Proteomes" id="UP000053447">
    <property type="component" value="Unassembled WGS sequence"/>
</dbReference>
<proteinExistence type="predicted"/>
<dbReference type="OrthoDB" id="5317157at2759"/>
<evidence type="ECO:0000313" key="2">
    <source>
        <dbReference type="EMBL" id="KTW31838.1"/>
    </source>
</evidence>
<feature type="region of interest" description="Disordered" evidence="1">
    <location>
        <begin position="69"/>
        <end position="95"/>
    </location>
</feature>
<evidence type="ECO:0000256" key="1">
    <source>
        <dbReference type="SAM" id="MobiDB-lite"/>
    </source>
</evidence>
<name>A0A0W4ZTY2_PNEJ7</name>
<evidence type="ECO:0000313" key="3">
    <source>
        <dbReference type="Proteomes" id="UP000053447"/>
    </source>
</evidence>
<sequence length="244" mass="28120">MQEVDQILKDLEKKKEIQAESEPKKQAKKIRRCGTCKKIGHSRNICPENRELNTGTEWNTHTETFCGMITPGHGKSNNTSVKNSKKRKPESNGINILKTPTNTVFSYTNATQTTPCSIAKNKFRKKGDNDNLCTEENNRKESVTFSHVHPLRFSNDLDDIIPPAEFLFPYEGMKWYETMEYSVDFENIQPDSRKDMLAFCKFNSYKKINYEDILNDSPLFKPLPNSIFDFIDDEIGSKSPVLNF</sequence>
<gene>
    <name evidence="2" type="ORF">T551_01099</name>
</gene>
<dbReference type="EMBL" id="LFWA01000004">
    <property type="protein sequence ID" value="KTW31838.1"/>
    <property type="molecule type" value="Genomic_DNA"/>
</dbReference>
<feature type="compositionally biased region" description="Basic and acidic residues" evidence="1">
    <location>
        <begin position="1"/>
        <end position="25"/>
    </location>
</feature>
<dbReference type="GeneID" id="28939617"/>
<reference evidence="3" key="1">
    <citation type="journal article" date="2016" name="Nat. Commun.">
        <title>Genome analysis of three Pneumocystis species reveals adaptation mechanisms to life exclusively in mammalian hosts.</title>
        <authorList>
            <person name="Ma L."/>
            <person name="Chen Z."/>
            <person name="Huang D.W."/>
            <person name="Kutty G."/>
            <person name="Ishihara M."/>
            <person name="Wang H."/>
            <person name="Abouelleil A."/>
            <person name="Bishop L."/>
            <person name="Davey E."/>
            <person name="Deng R."/>
            <person name="Deng X."/>
            <person name="Fan L."/>
            <person name="Fantoni G."/>
            <person name="Fitzgerald M."/>
            <person name="Gogineni E."/>
            <person name="Goldberg J.M."/>
            <person name="Handley G."/>
            <person name="Hu X."/>
            <person name="Huber C."/>
            <person name="Jiao X."/>
            <person name="Jones K."/>
            <person name="Levin J.Z."/>
            <person name="Liu Y."/>
            <person name="Macdonald P."/>
            <person name="Melnikov A."/>
            <person name="Raley C."/>
            <person name="Sassi M."/>
            <person name="Sherman B.T."/>
            <person name="Song X."/>
            <person name="Sykes S."/>
            <person name="Tran B."/>
            <person name="Walsh L."/>
            <person name="Xia Y."/>
            <person name="Yang J."/>
            <person name="Young S."/>
            <person name="Zeng Q."/>
            <person name="Zheng X."/>
            <person name="Stephens R."/>
            <person name="Nusbaum C."/>
            <person name="Birren B.W."/>
            <person name="Azadi P."/>
            <person name="Lempicki R.A."/>
            <person name="Cuomo C.A."/>
            <person name="Kovacs J.A."/>
        </authorList>
    </citation>
    <scope>NUCLEOTIDE SEQUENCE [LARGE SCALE GENOMIC DNA]</scope>
    <source>
        <strain evidence="3">RU7</strain>
    </source>
</reference>
<comment type="caution">
    <text evidence="2">The sequence shown here is derived from an EMBL/GenBank/DDBJ whole genome shotgun (WGS) entry which is preliminary data.</text>
</comment>
<feature type="region of interest" description="Disordered" evidence="1">
    <location>
        <begin position="1"/>
        <end position="26"/>
    </location>
</feature>
<dbReference type="AlphaFoldDB" id="A0A0W4ZTY2"/>
<dbReference type="RefSeq" id="XP_018230530.1">
    <property type="nucleotide sequence ID" value="XM_018373362.1"/>
</dbReference>
<accession>A0A0W4ZTY2</accession>
<keyword evidence="3" id="KW-1185">Reference proteome</keyword>
<protein>
    <submittedName>
        <fullName evidence="2">Uncharacterized protein</fullName>
    </submittedName>
</protein>